<sequence>MSEEYKTLAEETLEELEWCLQRLETIQTKRPVSNMASTKFKRLLNRELNNPNSSDRTKQQISEYISRTFLGTLYADLLRSV</sequence>
<proteinExistence type="predicted"/>
<protein>
    <recommendedName>
        <fullName evidence="1">3',5'-cyclic-AMP phosphodiesterase</fullName>
        <ecNumber evidence="1">3.1.4.53</ecNumber>
    </recommendedName>
</protein>
<evidence type="ECO:0000313" key="6">
    <source>
        <dbReference type="Proteomes" id="UP001626550"/>
    </source>
</evidence>
<evidence type="ECO:0000259" key="4">
    <source>
        <dbReference type="Pfam" id="PF18100"/>
    </source>
</evidence>
<evidence type="ECO:0000256" key="2">
    <source>
        <dbReference type="ARBA" id="ARBA00022801"/>
    </source>
</evidence>
<dbReference type="InterPro" id="IPR040844">
    <property type="entry name" value="PDE4_UCR"/>
</dbReference>
<comment type="caution">
    <text evidence="5">The sequence shown here is derived from an EMBL/GenBank/DDBJ whole genome shotgun (WGS) entry which is preliminary data.</text>
</comment>
<name>A0ABD2Q9G1_9PLAT</name>
<evidence type="ECO:0000256" key="1">
    <source>
        <dbReference type="ARBA" id="ARBA00012276"/>
    </source>
</evidence>
<dbReference type="Proteomes" id="UP001626550">
    <property type="component" value="Unassembled WGS sequence"/>
</dbReference>
<dbReference type="EMBL" id="JBJKFK010000878">
    <property type="protein sequence ID" value="KAL3314886.1"/>
    <property type="molecule type" value="Genomic_DNA"/>
</dbReference>
<dbReference type="Pfam" id="PF18100">
    <property type="entry name" value="PDE4_UCR"/>
    <property type="match status" value="1"/>
</dbReference>
<keyword evidence="6" id="KW-1185">Reference proteome</keyword>
<dbReference type="EC" id="3.1.4.53" evidence="1"/>
<feature type="domain" description="Phosphodiesterase 4 upstream conserved regions (UCR)" evidence="4">
    <location>
        <begin position="2"/>
        <end position="70"/>
    </location>
</feature>
<evidence type="ECO:0000313" key="5">
    <source>
        <dbReference type="EMBL" id="KAL3314886.1"/>
    </source>
</evidence>
<keyword evidence="3" id="KW-0114">cAMP</keyword>
<evidence type="ECO:0000256" key="3">
    <source>
        <dbReference type="ARBA" id="ARBA00023149"/>
    </source>
</evidence>
<organism evidence="5 6">
    <name type="scientific">Cichlidogyrus casuarinus</name>
    <dbReference type="NCBI Taxonomy" id="1844966"/>
    <lineage>
        <taxon>Eukaryota</taxon>
        <taxon>Metazoa</taxon>
        <taxon>Spiralia</taxon>
        <taxon>Lophotrochozoa</taxon>
        <taxon>Platyhelminthes</taxon>
        <taxon>Monogenea</taxon>
        <taxon>Monopisthocotylea</taxon>
        <taxon>Dactylogyridea</taxon>
        <taxon>Ancyrocephalidae</taxon>
        <taxon>Cichlidogyrus</taxon>
    </lineage>
</organism>
<accession>A0ABD2Q9G1</accession>
<gene>
    <name evidence="5" type="primary">PDE4D_2</name>
    <name evidence="5" type="ORF">Ciccas_006484</name>
</gene>
<keyword evidence="2" id="KW-0378">Hydrolase</keyword>
<dbReference type="AlphaFoldDB" id="A0ABD2Q9G1"/>
<dbReference type="GO" id="GO:0004115">
    <property type="term" value="F:3',5'-cyclic-AMP phosphodiesterase activity"/>
    <property type="evidence" value="ECO:0007669"/>
    <property type="project" value="UniProtKB-EC"/>
</dbReference>
<reference evidence="5 6" key="1">
    <citation type="submission" date="2024-11" db="EMBL/GenBank/DDBJ databases">
        <title>Adaptive evolution of stress response genes in parasites aligns with host niche diversity.</title>
        <authorList>
            <person name="Hahn C."/>
            <person name="Resl P."/>
        </authorList>
    </citation>
    <scope>NUCLEOTIDE SEQUENCE [LARGE SCALE GENOMIC DNA]</scope>
    <source>
        <strain evidence="5">EGGRZ-B1_66</strain>
        <tissue evidence="5">Body</tissue>
    </source>
</reference>